<keyword evidence="2" id="KW-1133">Transmembrane helix</keyword>
<reference evidence="3 4" key="1">
    <citation type="submission" date="2020-08" db="EMBL/GenBank/DDBJ databases">
        <title>Novel species isolated from subtropical streams in China.</title>
        <authorList>
            <person name="Lu H."/>
        </authorList>
    </citation>
    <scope>NUCLEOTIDE SEQUENCE [LARGE SCALE GENOMIC DNA]</scope>
    <source>
        <strain evidence="3 4">CY18W</strain>
    </source>
</reference>
<evidence type="ECO:0000313" key="4">
    <source>
        <dbReference type="Proteomes" id="UP000650424"/>
    </source>
</evidence>
<feature type="transmembrane region" description="Helical" evidence="2">
    <location>
        <begin position="51"/>
        <end position="68"/>
    </location>
</feature>
<keyword evidence="2" id="KW-0472">Membrane</keyword>
<evidence type="ECO:0000256" key="2">
    <source>
        <dbReference type="SAM" id="Phobius"/>
    </source>
</evidence>
<evidence type="ECO:0000256" key="1">
    <source>
        <dbReference type="SAM" id="MobiDB-lite"/>
    </source>
</evidence>
<feature type="transmembrane region" description="Helical" evidence="2">
    <location>
        <begin position="75"/>
        <end position="99"/>
    </location>
</feature>
<dbReference type="RefSeq" id="WP_186948638.1">
    <property type="nucleotide sequence ID" value="NZ_JACOGF010000009.1"/>
</dbReference>
<accession>A0ABR6ZU42</accession>
<organism evidence="3 4">
    <name type="scientific">Undibacterium hunanense</name>
    <dbReference type="NCBI Taxonomy" id="2762292"/>
    <lineage>
        <taxon>Bacteria</taxon>
        <taxon>Pseudomonadati</taxon>
        <taxon>Pseudomonadota</taxon>
        <taxon>Betaproteobacteria</taxon>
        <taxon>Burkholderiales</taxon>
        <taxon>Oxalobacteraceae</taxon>
        <taxon>Undibacterium</taxon>
    </lineage>
</organism>
<gene>
    <name evidence="3" type="ORF">H8L32_17965</name>
</gene>
<evidence type="ECO:0000313" key="3">
    <source>
        <dbReference type="EMBL" id="MBC3919382.1"/>
    </source>
</evidence>
<dbReference type="EMBL" id="JACOGF010000009">
    <property type="protein sequence ID" value="MBC3919382.1"/>
    <property type="molecule type" value="Genomic_DNA"/>
</dbReference>
<feature type="transmembrane region" description="Helical" evidence="2">
    <location>
        <begin position="105"/>
        <end position="123"/>
    </location>
</feature>
<keyword evidence="2" id="KW-0812">Transmembrane</keyword>
<sequence length="193" mass="20391">MNEDESKEVQPLVPLVADNANKNFIEGFVPEVVNGLVLPAPRKKALPFSKWLPFIAGAVIGVVLRLVFSGTTGSAYTAMASAFIWLVPMAVGVSTVFVAECQTRQSWWFYVTGPIVANTLFVSGRVDISFRRSISPIARAGKACGAVRAGAPDKTRNAVQPALWGKPGGNGSETSPGVVVRRSLGLPSSAPHA</sequence>
<proteinExistence type="predicted"/>
<keyword evidence="4" id="KW-1185">Reference proteome</keyword>
<name>A0ABR6ZU42_9BURK</name>
<comment type="caution">
    <text evidence="3">The sequence shown here is derived from an EMBL/GenBank/DDBJ whole genome shotgun (WGS) entry which is preliminary data.</text>
</comment>
<dbReference type="Proteomes" id="UP000650424">
    <property type="component" value="Unassembled WGS sequence"/>
</dbReference>
<feature type="region of interest" description="Disordered" evidence="1">
    <location>
        <begin position="158"/>
        <end position="177"/>
    </location>
</feature>
<protein>
    <submittedName>
        <fullName evidence="3">Uncharacterized protein</fullName>
    </submittedName>
</protein>